<accession>A0A1F4TUF8</accession>
<dbReference type="PANTHER" id="PTHR43675">
    <property type="entry name" value="ARSENITE METHYLTRANSFERASE"/>
    <property type="match status" value="1"/>
</dbReference>
<dbReference type="STRING" id="1802583.A2311_01425"/>
<dbReference type="GO" id="GO:0030791">
    <property type="term" value="F:arsenite methyltransferase activity"/>
    <property type="evidence" value="ECO:0007669"/>
    <property type="project" value="UniProtKB-EC"/>
</dbReference>
<dbReference type="InterPro" id="IPR025714">
    <property type="entry name" value="Methyltranfer_dom"/>
</dbReference>
<evidence type="ECO:0000259" key="9">
    <source>
        <dbReference type="Pfam" id="PF13847"/>
    </source>
</evidence>
<keyword evidence="10" id="KW-0489">Methyltransferase</keyword>
<dbReference type="AlphaFoldDB" id="A0A1F4TUF8"/>
<comment type="catalytic activity">
    <reaction evidence="8">
        <text>arsenic triglutathione + 3 [thioredoxin]-dithiol + 3 S-adenosyl-L-methionine = trimethylarsine + 3 [thioredoxin]-disulfide + 3 glutathione + 3 S-adenosyl-L-homocysteine + 3 H(+)</text>
        <dbReference type="Rhea" id="RHEA:69432"/>
        <dbReference type="Rhea" id="RHEA-COMP:10698"/>
        <dbReference type="Rhea" id="RHEA-COMP:10700"/>
        <dbReference type="ChEBI" id="CHEBI:15378"/>
        <dbReference type="ChEBI" id="CHEBI:27130"/>
        <dbReference type="ChEBI" id="CHEBI:29950"/>
        <dbReference type="ChEBI" id="CHEBI:50058"/>
        <dbReference type="ChEBI" id="CHEBI:57856"/>
        <dbReference type="ChEBI" id="CHEBI:57925"/>
        <dbReference type="ChEBI" id="CHEBI:59789"/>
        <dbReference type="ChEBI" id="CHEBI:183640"/>
        <dbReference type="EC" id="2.1.1.137"/>
    </reaction>
</comment>
<dbReference type="InterPro" id="IPR029063">
    <property type="entry name" value="SAM-dependent_MTases_sf"/>
</dbReference>
<proteinExistence type="inferred from homology"/>
<evidence type="ECO:0000256" key="2">
    <source>
        <dbReference type="ARBA" id="ARBA00022691"/>
    </source>
</evidence>
<comment type="similarity">
    <text evidence="3">Belongs to the methyltransferase superfamily. Arsenite methyltransferase family.</text>
</comment>
<dbReference type="Pfam" id="PF13847">
    <property type="entry name" value="Methyltransf_31"/>
    <property type="match status" value="1"/>
</dbReference>
<comment type="caution">
    <text evidence="10">The sequence shown here is derived from an EMBL/GenBank/DDBJ whole genome shotgun (WGS) entry which is preliminary data.</text>
</comment>
<dbReference type="Gene3D" id="3.40.50.150">
    <property type="entry name" value="Vaccinia Virus protein VP39"/>
    <property type="match status" value="1"/>
</dbReference>
<dbReference type="CDD" id="cd02440">
    <property type="entry name" value="AdoMet_MTases"/>
    <property type="match status" value="1"/>
</dbReference>
<comment type="catalytic activity">
    <reaction evidence="7">
        <text>arsenic triglutathione + 2 [thioredoxin]-dithiol + 2 S-adenosyl-L-methionine + H2O = dimethylarsinous acid + 2 [thioredoxin]-disulfide + 3 glutathione + 2 S-adenosyl-L-homocysteine + 2 H(+)</text>
        <dbReference type="Rhea" id="RHEA:69464"/>
        <dbReference type="Rhea" id="RHEA-COMP:10698"/>
        <dbReference type="Rhea" id="RHEA-COMP:10700"/>
        <dbReference type="ChEBI" id="CHEBI:15377"/>
        <dbReference type="ChEBI" id="CHEBI:15378"/>
        <dbReference type="ChEBI" id="CHEBI:23808"/>
        <dbReference type="ChEBI" id="CHEBI:29950"/>
        <dbReference type="ChEBI" id="CHEBI:50058"/>
        <dbReference type="ChEBI" id="CHEBI:57856"/>
        <dbReference type="ChEBI" id="CHEBI:57925"/>
        <dbReference type="ChEBI" id="CHEBI:59789"/>
        <dbReference type="ChEBI" id="CHEBI:183640"/>
        <dbReference type="EC" id="2.1.1.137"/>
    </reaction>
</comment>
<keyword evidence="1 10" id="KW-0808">Transferase</keyword>
<gene>
    <name evidence="10" type="ORF">A2311_01425</name>
</gene>
<dbReference type="EC" id="2.1.1.137" evidence="4"/>
<evidence type="ECO:0000256" key="6">
    <source>
        <dbReference type="ARBA" id="ARBA00047941"/>
    </source>
</evidence>
<evidence type="ECO:0000256" key="4">
    <source>
        <dbReference type="ARBA" id="ARBA00034521"/>
    </source>
</evidence>
<sequence length="252" mass="26645">MKKKADEIKEIVKAKYGGFAKQNTSCCPANNCCGGEQSASAISGKIGYSADDINSVPENANLGLGCGNPLAFSALKSGEVVLDLGSGAGFDAFLAAKRVGDTGKVIGVDMTEEMIAKASENAKKGNYNNVEFKLGEIEKLPVADNSIDVVISNCVINLSPDKEQVFKEAFRVLKPGGRLMVSDLVLQKELPKQVKESVEAYVGCIAGAILKNDYLYLINKAGFRDTTIVGEQAAYEGGQVVSLQVSAIKGHE</sequence>
<dbReference type="NCBIfam" id="NF008823">
    <property type="entry name" value="PRK11873.1"/>
    <property type="match status" value="1"/>
</dbReference>
<dbReference type="InterPro" id="IPR026669">
    <property type="entry name" value="Arsenite_MeTrfase-like"/>
</dbReference>
<protein>
    <recommendedName>
        <fullName evidence="5">Arsenite methyltransferase</fullName>
        <ecNumber evidence="4">2.1.1.137</ecNumber>
    </recommendedName>
</protein>
<comment type="catalytic activity">
    <reaction evidence="6">
        <text>arsenic triglutathione + [thioredoxin]-dithiol + S-adenosyl-L-methionine + 2 H2O = methylarsonous acid + [thioredoxin]-disulfide + 3 glutathione + S-adenosyl-L-homocysteine + H(+)</text>
        <dbReference type="Rhea" id="RHEA:69460"/>
        <dbReference type="Rhea" id="RHEA-COMP:10698"/>
        <dbReference type="Rhea" id="RHEA-COMP:10700"/>
        <dbReference type="ChEBI" id="CHEBI:15377"/>
        <dbReference type="ChEBI" id="CHEBI:15378"/>
        <dbReference type="ChEBI" id="CHEBI:17826"/>
        <dbReference type="ChEBI" id="CHEBI:29950"/>
        <dbReference type="ChEBI" id="CHEBI:50058"/>
        <dbReference type="ChEBI" id="CHEBI:57856"/>
        <dbReference type="ChEBI" id="CHEBI:57925"/>
        <dbReference type="ChEBI" id="CHEBI:59789"/>
        <dbReference type="ChEBI" id="CHEBI:183640"/>
        <dbReference type="EC" id="2.1.1.137"/>
    </reaction>
</comment>
<name>A0A1F4TUF8_UNCSA</name>
<evidence type="ECO:0000256" key="3">
    <source>
        <dbReference type="ARBA" id="ARBA00034487"/>
    </source>
</evidence>
<keyword evidence="2" id="KW-0949">S-adenosyl-L-methionine</keyword>
<dbReference type="EMBL" id="MEUF01000016">
    <property type="protein sequence ID" value="OGC36306.1"/>
    <property type="molecule type" value="Genomic_DNA"/>
</dbReference>
<organism evidence="10 11">
    <name type="scientific">candidate division WOR-1 bacterium RIFOXYB2_FULL_48_7</name>
    <dbReference type="NCBI Taxonomy" id="1802583"/>
    <lineage>
        <taxon>Bacteria</taxon>
        <taxon>Bacillati</taxon>
        <taxon>Saganbacteria</taxon>
    </lineage>
</organism>
<evidence type="ECO:0000256" key="8">
    <source>
        <dbReference type="ARBA" id="ARBA00048428"/>
    </source>
</evidence>
<dbReference type="SUPFAM" id="SSF53335">
    <property type="entry name" value="S-adenosyl-L-methionine-dependent methyltransferases"/>
    <property type="match status" value="1"/>
</dbReference>
<evidence type="ECO:0000256" key="7">
    <source>
        <dbReference type="ARBA" id="ARBA00047943"/>
    </source>
</evidence>
<reference evidence="10 11" key="1">
    <citation type="journal article" date="2016" name="Nat. Commun.">
        <title>Thousands of microbial genomes shed light on interconnected biogeochemical processes in an aquifer system.</title>
        <authorList>
            <person name="Anantharaman K."/>
            <person name="Brown C.T."/>
            <person name="Hug L.A."/>
            <person name="Sharon I."/>
            <person name="Castelle C.J."/>
            <person name="Probst A.J."/>
            <person name="Thomas B.C."/>
            <person name="Singh A."/>
            <person name="Wilkins M.J."/>
            <person name="Karaoz U."/>
            <person name="Brodie E.L."/>
            <person name="Williams K.H."/>
            <person name="Hubbard S.S."/>
            <person name="Banfield J.F."/>
        </authorList>
    </citation>
    <scope>NUCLEOTIDE SEQUENCE [LARGE SCALE GENOMIC DNA]</scope>
</reference>
<evidence type="ECO:0000313" key="11">
    <source>
        <dbReference type="Proteomes" id="UP000178951"/>
    </source>
</evidence>
<feature type="domain" description="Methyltransferase" evidence="9">
    <location>
        <begin position="76"/>
        <end position="222"/>
    </location>
</feature>
<dbReference type="GO" id="GO:0032259">
    <property type="term" value="P:methylation"/>
    <property type="evidence" value="ECO:0007669"/>
    <property type="project" value="UniProtKB-KW"/>
</dbReference>
<dbReference type="Proteomes" id="UP000178951">
    <property type="component" value="Unassembled WGS sequence"/>
</dbReference>
<evidence type="ECO:0000313" key="10">
    <source>
        <dbReference type="EMBL" id="OGC36306.1"/>
    </source>
</evidence>
<evidence type="ECO:0000256" key="1">
    <source>
        <dbReference type="ARBA" id="ARBA00022679"/>
    </source>
</evidence>
<dbReference type="PANTHER" id="PTHR43675:SF8">
    <property type="entry name" value="ARSENITE METHYLTRANSFERASE"/>
    <property type="match status" value="1"/>
</dbReference>
<evidence type="ECO:0000256" key="5">
    <source>
        <dbReference type="ARBA" id="ARBA00034545"/>
    </source>
</evidence>